<dbReference type="InterPro" id="IPR043132">
    <property type="entry name" value="BCAT-like_C"/>
</dbReference>
<proteinExistence type="inferred from homology"/>
<name>A0A315Z816_SEDFL</name>
<comment type="catalytic activity">
    <reaction evidence="8 10">
        <text>L-isoleucine + 2-oxoglutarate = (S)-3-methyl-2-oxopentanoate + L-glutamate</text>
        <dbReference type="Rhea" id="RHEA:24801"/>
        <dbReference type="ChEBI" id="CHEBI:16810"/>
        <dbReference type="ChEBI" id="CHEBI:29985"/>
        <dbReference type="ChEBI" id="CHEBI:35146"/>
        <dbReference type="ChEBI" id="CHEBI:58045"/>
        <dbReference type="EC" id="2.6.1.42"/>
    </reaction>
</comment>
<keyword evidence="10" id="KW-0100">Branched-chain amino acid biosynthesis</keyword>
<keyword evidence="10" id="KW-0663">Pyridoxal phosphate</keyword>
<dbReference type="AlphaFoldDB" id="A0A315Z816"/>
<dbReference type="GO" id="GO:0052655">
    <property type="term" value="F:L-valine-2-oxoglutarate transaminase activity"/>
    <property type="evidence" value="ECO:0007669"/>
    <property type="project" value="RHEA"/>
</dbReference>
<comment type="function">
    <text evidence="10">Acts on leucine, isoleucine and valine.</text>
</comment>
<protein>
    <recommendedName>
        <fullName evidence="10">Branched-chain-amino-acid aminotransferase</fullName>
        <shortName evidence="10">BCAT</shortName>
        <ecNumber evidence="10">2.6.1.42</ecNumber>
    </recommendedName>
</protein>
<comment type="catalytic activity">
    <reaction evidence="9 10">
        <text>L-leucine + 2-oxoglutarate = 4-methyl-2-oxopentanoate + L-glutamate</text>
        <dbReference type="Rhea" id="RHEA:18321"/>
        <dbReference type="ChEBI" id="CHEBI:16810"/>
        <dbReference type="ChEBI" id="CHEBI:17865"/>
        <dbReference type="ChEBI" id="CHEBI:29985"/>
        <dbReference type="ChEBI" id="CHEBI:57427"/>
        <dbReference type="EC" id="2.6.1.42"/>
    </reaction>
</comment>
<dbReference type="PANTHER" id="PTHR42743">
    <property type="entry name" value="AMINO-ACID AMINOTRANSFERASE"/>
    <property type="match status" value="1"/>
</dbReference>
<evidence type="ECO:0000256" key="1">
    <source>
        <dbReference type="ARBA" id="ARBA00004824"/>
    </source>
</evidence>
<evidence type="ECO:0000256" key="5">
    <source>
        <dbReference type="ARBA" id="ARBA00022576"/>
    </source>
</evidence>
<dbReference type="Gene3D" id="3.20.10.10">
    <property type="entry name" value="D-amino Acid Aminotransferase, subunit A, domain 2"/>
    <property type="match status" value="1"/>
</dbReference>
<comment type="pathway">
    <text evidence="2 10">Amino-acid biosynthesis; L-valine biosynthesis; L-valine from pyruvate: step 4/4.</text>
</comment>
<dbReference type="UniPathway" id="UPA00049">
    <property type="reaction ID" value="UER00062"/>
</dbReference>
<dbReference type="GO" id="GO:0009098">
    <property type="term" value="P:L-leucine biosynthetic process"/>
    <property type="evidence" value="ECO:0007669"/>
    <property type="project" value="UniProtKB-UniPathway"/>
</dbReference>
<comment type="caution">
    <text evidence="11">The sequence shown here is derived from an EMBL/GenBank/DDBJ whole genome shotgun (WGS) entry which is preliminary data.</text>
</comment>
<keyword evidence="6 10" id="KW-0808">Transferase</keyword>
<evidence type="ECO:0000256" key="6">
    <source>
        <dbReference type="ARBA" id="ARBA00022679"/>
    </source>
</evidence>
<keyword evidence="10" id="KW-0028">Amino-acid biosynthesis</keyword>
<evidence type="ECO:0000256" key="10">
    <source>
        <dbReference type="RuleBase" id="RU364094"/>
    </source>
</evidence>
<dbReference type="GO" id="GO:0009099">
    <property type="term" value="P:L-valine biosynthetic process"/>
    <property type="evidence" value="ECO:0007669"/>
    <property type="project" value="UniProtKB-UniPathway"/>
</dbReference>
<reference evidence="11 12" key="1">
    <citation type="submission" date="2018-03" db="EMBL/GenBank/DDBJ databases">
        <title>Genomic Encyclopedia of Archaeal and Bacterial Type Strains, Phase II (KMG-II): from individual species to whole genera.</title>
        <authorList>
            <person name="Goeker M."/>
        </authorList>
    </citation>
    <scope>NUCLEOTIDE SEQUENCE [LARGE SCALE GENOMIC DNA]</scope>
    <source>
        <strain evidence="11 12">DSM 28229</strain>
    </source>
</reference>
<dbReference type="EC" id="2.6.1.42" evidence="10"/>
<keyword evidence="5 10" id="KW-0032">Aminotransferase</keyword>
<evidence type="ECO:0000256" key="7">
    <source>
        <dbReference type="ARBA" id="ARBA00048212"/>
    </source>
</evidence>
<evidence type="ECO:0000313" key="11">
    <source>
        <dbReference type="EMBL" id="PWJ40065.1"/>
    </source>
</evidence>
<organism evidence="11 12">
    <name type="scientific">Sediminitomix flava</name>
    <dbReference type="NCBI Taxonomy" id="379075"/>
    <lineage>
        <taxon>Bacteria</taxon>
        <taxon>Pseudomonadati</taxon>
        <taxon>Bacteroidota</taxon>
        <taxon>Cytophagia</taxon>
        <taxon>Cytophagales</taxon>
        <taxon>Flammeovirgaceae</taxon>
        <taxon>Sediminitomix</taxon>
    </lineage>
</organism>
<sequence length="297" mass="33456">MKYFDQNTIVFFNGEYIKASQAKSDLFAQSLHYGNAVFDAFRAYGTSLGPHIFKAEEHLARFSETAQKMHHTMPYSVRELIKISYELLERNNFTDAYIRPLIYSGMNMELSPDTKHHLFIAAWKWEKYLGKDLLDIKISDYKRPSPLACDVEAKVSGNYANSVAAVAEAQNAGFDDALLLDVEGKVAEGTGANFFFEKDGILFTPKKGHIFPGITRSVVLNLCKQMGQEVVEGVFFPEDLKDLDGAFFTGTAAQITGIASIDGHKMNKDWEDTIGYQVFEKYGHIVTQNEYDSYSII</sequence>
<dbReference type="InterPro" id="IPR036038">
    <property type="entry name" value="Aminotransferase-like"/>
</dbReference>
<dbReference type="GO" id="GO:0005829">
    <property type="term" value="C:cytosol"/>
    <property type="evidence" value="ECO:0007669"/>
    <property type="project" value="TreeGrafter"/>
</dbReference>
<evidence type="ECO:0000256" key="3">
    <source>
        <dbReference type="ARBA" id="ARBA00005072"/>
    </source>
</evidence>
<dbReference type="GO" id="GO:0052656">
    <property type="term" value="F:L-isoleucine-2-oxoglutarate transaminase activity"/>
    <property type="evidence" value="ECO:0007669"/>
    <property type="project" value="RHEA"/>
</dbReference>
<dbReference type="GO" id="GO:0052654">
    <property type="term" value="F:L-leucine-2-oxoglutarate transaminase activity"/>
    <property type="evidence" value="ECO:0007669"/>
    <property type="project" value="RHEA"/>
</dbReference>
<gene>
    <name evidence="10" type="primary">ilvE</name>
    <name evidence="11" type="ORF">BC781_105128</name>
</gene>
<keyword evidence="12" id="KW-1185">Reference proteome</keyword>
<dbReference type="NCBIfam" id="TIGR01122">
    <property type="entry name" value="ilvE_I"/>
    <property type="match status" value="1"/>
</dbReference>
<comment type="similarity">
    <text evidence="4 10">Belongs to the class-IV pyridoxal-phosphate-dependent aminotransferase family.</text>
</comment>
<dbReference type="InterPro" id="IPR050571">
    <property type="entry name" value="Class-IV_PLP-Dep_Aminotrnsfr"/>
</dbReference>
<dbReference type="OrthoDB" id="9804984at2"/>
<comment type="pathway">
    <text evidence="3 10">Amino-acid biosynthesis; L-leucine biosynthesis; L-leucine from 3-methyl-2-oxobutanoate: step 4/4.</text>
</comment>
<evidence type="ECO:0000256" key="4">
    <source>
        <dbReference type="ARBA" id="ARBA00009320"/>
    </source>
</evidence>
<evidence type="ECO:0000256" key="9">
    <source>
        <dbReference type="ARBA" id="ARBA00049229"/>
    </source>
</evidence>
<dbReference type="InterPro" id="IPR005785">
    <property type="entry name" value="B_amino_transI"/>
</dbReference>
<dbReference type="UniPathway" id="UPA00047">
    <property type="reaction ID" value="UER00058"/>
</dbReference>
<dbReference type="GO" id="GO:0009097">
    <property type="term" value="P:isoleucine biosynthetic process"/>
    <property type="evidence" value="ECO:0007669"/>
    <property type="project" value="UniProtKB-UniPathway"/>
</dbReference>
<dbReference type="InterPro" id="IPR001544">
    <property type="entry name" value="Aminotrans_IV"/>
</dbReference>
<dbReference type="PANTHER" id="PTHR42743:SF11">
    <property type="entry name" value="AMINODEOXYCHORISMATE LYASE"/>
    <property type="match status" value="1"/>
</dbReference>
<evidence type="ECO:0000256" key="2">
    <source>
        <dbReference type="ARBA" id="ARBA00004931"/>
    </source>
</evidence>
<dbReference type="UniPathway" id="UPA00048">
    <property type="reaction ID" value="UER00073"/>
</dbReference>
<dbReference type="RefSeq" id="WP_109620456.1">
    <property type="nucleotide sequence ID" value="NZ_QGDO01000005.1"/>
</dbReference>
<comment type="cofactor">
    <cofactor evidence="10">
        <name>pyridoxal 5'-phosphate</name>
        <dbReference type="ChEBI" id="CHEBI:597326"/>
    </cofactor>
</comment>
<dbReference type="Proteomes" id="UP000245535">
    <property type="component" value="Unassembled WGS sequence"/>
</dbReference>
<dbReference type="EMBL" id="QGDO01000005">
    <property type="protein sequence ID" value="PWJ40065.1"/>
    <property type="molecule type" value="Genomic_DNA"/>
</dbReference>
<dbReference type="SUPFAM" id="SSF56752">
    <property type="entry name" value="D-aminoacid aminotransferase-like PLP-dependent enzymes"/>
    <property type="match status" value="1"/>
</dbReference>
<dbReference type="Gene3D" id="3.30.470.10">
    <property type="match status" value="1"/>
</dbReference>
<dbReference type="InterPro" id="IPR043131">
    <property type="entry name" value="BCAT-like_N"/>
</dbReference>
<accession>A0A315Z816</accession>
<dbReference type="Pfam" id="PF01063">
    <property type="entry name" value="Aminotran_4"/>
    <property type="match status" value="1"/>
</dbReference>
<comment type="pathway">
    <text evidence="1 10">Amino-acid biosynthesis; L-isoleucine biosynthesis; L-isoleucine from 2-oxobutanoate: step 4/4.</text>
</comment>
<evidence type="ECO:0000313" key="12">
    <source>
        <dbReference type="Proteomes" id="UP000245535"/>
    </source>
</evidence>
<comment type="catalytic activity">
    <reaction evidence="7 10">
        <text>L-valine + 2-oxoglutarate = 3-methyl-2-oxobutanoate + L-glutamate</text>
        <dbReference type="Rhea" id="RHEA:24813"/>
        <dbReference type="ChEBI" id="CHEBI:11851"/>
        <dbReference type="ChEBI" id="CHEBI:16810"/>
        <dbReference type="ChEBI" id="CHEBI:29985"/>
        <dbReference type="ChEBI" id="CHEBI:57762"/>
        <dbReference type="EC" id="2.6.1.42"/>
    </reaction>
</comment>
<evidence type="ECO:0000256" key="8">
    <source>
        <dbReference type="ARBA" id="ARBA00048798"/>
    </source>
</evidence>